<dbReference type="AlphaFoldDB" id="A0A9N9M0S0"/>
<dbReference type="Proteomes" id="UP000701801">
    <property type="component" value="Unassembled WGS sequence"/>
</dbReference>
<feature type="signal peptide" evidence="1">
    <location>
        <begin position="1"/>
        <end position="23"/>
    </location>
</feature>
<evidence type="ECO:0000313" key="3">
    <source>
        <dbReference type="Proteomes" id="UP000701801"/>
    </source>
</evidence>
<accession>A0A9N9M0S0</accession>
<feature type="chain" id="PRO_5040376854" description="Secreted protein" evidence="1">
    <location>
        <begin position="24"/>
        <end position="111"/>
    </location>
</feature>
<evidence type="ECO:0000313" key="2">
    <source>
        <dbReference type="EMBL" id="CAG8983358.1"/>
    </source>
</evidence>
<evidence type="ECO:0008006" key="4">
    <source>
        <dbReference type="Google" id="ProtNLM"/>
    </source>
</evidence>
<dbReference type="EMBL" id="CAJVRM010000726">
    <property type="protein sequence ID" value="CAG8983358.1"/>
    <property type="molecule type" value="Genomic_DNA"/>
</dbReference>
<dbReference type="OrthoDB" id="10282576at2759"/>
<sequence length="111" mass="12275">MQFPSAYTILLTLISTHVASVSAQNNPNDYDTIFCEDHGSYIPAFNNGVKVSQQSCPGKKNVFTCMSSPFKGNDQYHIGRQGCEIIRDDEGYQIPPVPLKGDYPGKIHCCD</sequence>
<gene>
    <name evidence="2" type="ORF">HYALB_00000525</name>
</gene>
<keyword evidence="3" id="KW-1185">Reference proteome</keyword>
<evidence type="ECO:0000256" key="1">
    <source>
        <dbReference type="SAM" id="SignalP"/>
    </source>
</evidence>
<organism evidence="2 3">
    <name type="scientific">Hymenoscyphus albidus</name>
    <dbReference type="NCBI Taxonomy" id="595503"/>
    <lineage>
        <taxon>Eukaryota</taxon>
        <taxon>Fungi</taxon>
        <taxon>Dikarya</taxon>
        <taxon>Ascomycota</taxon>
        <taxon>Pezizomycotina</taxon>
        <taxon>Leotiomycetes</taxon>
        <taxon>Helotiales</taxon>
        <taxon>Helotiaceae</taxon>
        <taxon>Hymenoscyphus</taxon>
    </lineage>
</organism>
<proteinExistence type="predicted"/>
<protein>
    <recommendedName>
        <fullName evidence="4">Secreted protein</fullName>
    </recommendedName>
</protein>
<name>A0A9N9M0S0_9HELO</name>
<reference evidence="2" key="1">
    <citation type="submission" date="2021-07" db="EMBL/GenBank/DDBJ databases">
        <authorList>
            <person name="Durling M."/>
        </authorList>
    </citation>
    <scope>NUCLEOTIDE SEQUENCE</scope>
</reference>
<keyword evidence="1" id="KW-0732">Signal</keyword>
<comment type="caution">
    <text evidence="2">The sequence shown here is derived from an EMBL/GenBank/DDBJ whole genome shotgun (WGS) entry which is preliminary data.</text>
</comment>